<comment type="caution">
    <text evidence="1">The sequence shown here is derived from an EMBL/GenBank/DDBJ whole genome shotgun (WGS) entry which is preliminary data.</text>
</comment>
<reference evidence="1 2" key="1">
    <citation type="journal article" date="2023" name="bioRxiv">
        <title>High-quality genome assemblies of four members of thePodospora anserinaspecies complex.</title>
        <authorList>
            <person name="Ament-Velasquez S.L."/>
            <person name="Vogan A.A."/>
            <person name="Wallerman O."/>
            <person name="Hartmann F."/>
            <person name="Gautier V."/>
            <person name="Silar P."/>
            <person name="Giraud T."/>
            <person name="Johannesson H."/>
        </authorList>
    </citation>
    <scope>NUCLEOTIDE SEQUENCE [LARGE SCALE GENOMIC DNA]</scope>
    <source>
        <strain evidence="1 2">CBS 112042</strain>
    </source>
</reference>
<sequence>MLWGRGPTHEFKDLKAVFAVVQQRKELEAFFHPAAFVSDDKELETIFRDAISLQVSLALQTAWWYCAYPAHRHDRPPHHAITFHDITMAGRHRTTKSHVNRVTLTISPALIKRGDSRGDDFSTEKSDLPE</sequence>
<gene>
    <name evidence="1" type="ORF">QC761_608920</name>
</gene>
<dbReference type="EMBL" id="JAFFGZ010000008">
    <property type="protein sequence ID" value="KAK4641049.1"/>
    <property type="molecule type" value="Genomic_DNA"/>
</dbReference>
<name>A0ABR0FD88_9PEZI</name>
<dbReference type="RefSeq" id="XP_062730025.1">
    <property type="nucleotide sequence ID" value="XM_062881308.1"/>
</dbReference>
<organism evidence="1 2">
    <name type="scientific">Podospora bellae-mahoneyi</name>
    <dbReference type="NCBI Taxonomy" id="2093777"/>
    <lineage>
        <taxon>Eukaryota</taxon>
        <taxon>Fungi</taxon>
        <taxon>Dikarya</taxon>
        <taxon>Ascomycota</taxon>
        <taxon>Pezizomycotina</taxon>
        <taxon>Sordariomycetes</taxon>
        <taxon>Sordariomycetidae</taxon>
        <taxon>Sordariales</taxon>
        <taxon>Podosporaceae</taxon>
        <taxon>Podospora</taxon>
    </lineage>
</organism>
<evidence type="ECO:0000313" key="2">
    <source>
        <dbReference type="Proteomes" id="UP001322138"/>
    </source>
</evidence>
<accession>A0ABR0FD88</accession>
<proteinExistence type="predicted"/>
<dbReference type="Proteomes" id="UP001322138">
    <property type="component" value="Unassembled WGS sequence"/>
</dbReference>
<evidence type="ECO:0000313" key="1">
    <source>
        <dbReference type="EMBL" id="KAK4641049.1"/>
    </source>
</evidence>
<keyword evidence="2" id="KW-1185">Reference proteome</keyword>
<protein>
    <submittedName>
        <fullName evidence="1">Uncharacterized protein</fullName>
    </submittedName>
</protein>
<dbReference type="GeneID" id="87900790"/>